<name>A0ABR2H2U6_9EUKA</name>
<evidence type="ECO:0008006" key="3">
    <source>
        <dbReference type="Google" id="ProtNLM"/>
    </source>
</evidence>
<dbReference type="SUPFAM" id="SSF48403">
    <property type="entry name" value="Ankyrin repeat"/>
    <property type="match status" value="1"/>
</dbReference>
<reference evidence="1 2" key="1">
    <citation type="submission" date="2024-04" db="EMBL/GenBank/DDBJ databases">
        <title>Tritrichomonas musculus Genome.</title>
        <authorList>
            <person name="Alves-Ferreira E."/>
            <person name="Grigg M."/>
            <person name="Lorenzi H."/>
            <person name="Galac M."/>
        </authorList>
    </citation>
    <scope>NUCLEOTIDE SEQUENCE [LARGE SCALE GENOMIC DNA]</scope>
    <source>
        <strain evidence="1 2">EAF2021</strain>
    </source>
</reference>
<keyword evidence="2" id="KW-1185">Reference proteome</keyword>
<organism evidence="1 2">
    <name type="scientific">Tritrichomonas musculus</name>
    <dbReference type="NCBI Taxonomy" id="1915356"/>
    <lineage>
        <taxon>Eukaryota</taxon>
        <taxon>Metamonada</taxon>
        <taxon>Parabasalia</taxon>
        <taxon>Tritrichomonadida</taxon>
        <taxon>Tritrichomonadidae</taxon>
        <taxon>Tritrichomonas</taxon>
    </lineage>
</organism>
<dbReference type="EMBL" id="JAPFFF010000048">
    <property type="protein sequence ID" value="KAK8840171.1"/>
    <property type="molecule type" value="Genomic_DNA"/>
</dbReference>
<dbReference type="Proteomes" id="UP001470230">
    <property type="component" value="Unassembled WGS sequence"/>
</dbReference>
<protein>
    <recommendedName>
        <fullName evidence="3">Ankyrin repeat protein</fullName>
    </recommendedName>
</protein>
<sequence length="120" mass="14442">MPDKICEYSQFFFNFIKNNYPEIVEFILSKFNIDVNITQKNYLEFNRVGNRVKITNPNLIKSKYFIEEITPLCYAIKKGYKEIVQLLVKHQKIDINKKYTKLLYEHNVCNEFKTPLFIAF</sequence>
<comment type="caution">
    <text evidence="1">The sequence shown here is derived from an EMBL/GenBank/DDBJ whole genome shotgun (WGS) entry which is preliminary data.</text>
</comment>
<accession>A0ABR2H2U6</accession>
<dbReference type="Pfam" id="PF12796">
    <property type="entry name" value="Ank_2"/>
    <property type="match status" value="1"/>
</dbReference>
<proteinExistence type="predicted"/>
<dbReference type="InterPro" id="IPR002110">
    <property type="entry name" value="Ankyrin_rpt"/>
</dbReference>
<gene>
    <name evidence="1" type="ORF">M9Y10_031111</name>
</gene>
<evidence type="ECO:0000313" key="1">
    <source>
        <dbReference type="EMBL" id="KAK8840171.1"/>
    </source>
</evidence>
<evidence type="ECO:0000313" key="2">
    <source>
        <dbReference type="Proteomes" id="UP001470230"/>
    </source>
</evidence>
<dbReference type="InterPro" id="IPR036770">
    <property type="entry name" value="Ankyrin_rpt-contain_sf"/>
</dbReference>
<dbReference type="Gene3D" id="1.25.40.20">
    <property type="entry name" value="Ankyrin repeat-containing domain"/>
    <property type="match status" value="1"/>
</dbReference>
<dbReference type="SMART" id="SM00248">
    <property type="entry name" value="ANK"/>
    <property type="match status" value="2"/>
</dbReference>